<sequence>MPFKFHLKKSRQYNVLSKNQYMICIELLDSTTIECTLNVNSLGQECLENVTSRVALGQPEYFSLCYVCRHGTPSPRWVDLDKPLKKQLEKDSEGFNLYLRVIFYITDVNYIQDDMTRYHYYLQLKSDILEDKIRCNAQVAVLLAAYSMQAEFGIYDETRHRLEFLQQNTFFPKSISQAEANGQVELLNSSLCQYKMLGGMTQIAAEECYITMVMQLEGYGHETFSAKDESSTEVILGISINGIMVCWPSTQVTQFYRWNDISNVINHKKTFCIECQTEMKYSKEFTFPESRTAKYMWRLCIAQHTFFMKLQQTPVPEHRQEPTNNYMESETNDSSERSQGFPSGVDDYPTQWTSYNDLSTLPGQAVSTVSASTTDISDSLRALLPSYRPAPDYDTAVQMKYNSPPVINNNPPVINSNPSVVNNNSPIINNNSSDSQPFYANASTIMEAEASLMNNPSTSNGYYQNEN</sequence>
<evidence type="ECO:0000256" key="5">
    <source>
        <dbReference type="ARBA" id="ARBA00022912"/>
    </source>
</evidence>
<organism evidence="10 11">
    <name type="scientific">Trichogramma kaykai</name>
    <dbReference type="NCBI Taxonomy" id="54128"/>
    <lineage>
        <taxon>Eukaryota</taxon>
        <taxon>Metazoa</taxon>
        <taxon>Ecdysozoa</taxon>
        <taxon>Arthropoda</taxon>
        <taxon>Hexapoda</taxon>
        <taxon>Insecta</taxon>
        <taxon>Pterygota</taxon>
        <taxon>Neoptera</taxon>
        <taxon>Endopterygota</taxon>
        <taxon>Hymenoptera</taxon>
        <taxon>Apocrita</taxon>
        <taxon>Proctotrupomorpha</taxon>
        <taxon>Chalcidoidea</taxon>
        <taxon>Trichogrammatidae</taxon>
        <taxon>Trichogramma</taxon>
    </lineage>
</organism>
<evidence type="ECO:0000256" key="8">
    <source>
        <dbReference type="SAM" id="MobiDB-lite"/>
    </source>
</evidence>
<dbReference type="AlphaFoldDB" id="A0ABD2X3Y5"/>
<dbReference type="Gene3D" id="2.30.29.30">
    <property type="entry name" value="Pleckstrin-homology domain (PH domain)/Phosphotyrosine-binding domain (PTB)"/>
    <property type="match status" value="1"/>
</dbReference>
<dbReference type="InterPro" id="IPR014352">
    <property type="entry name" value="FERM/acyl-CoA-bd_prot_sf"/>
</dbReference>
<evidence type="ECO:0000256" key="4">
    <source>
        <dbReference type="ARBA" id="ARBA00022801"/>
    </source>
</evidence>
<dbReference type="GO" id="GO:0004725">
    <property type="term" value="F:protein tyrosine phosphatase activity"/>
    <property type="evidence" value="ECO:0007669"/>
    <property type="project" value="UniProtKB-EC"/>
</dbReference>
<name>A0ABD2X3Y5_9HYME</name>
<dbReference type="InterPro" id="IPR019747">
    <property type="entry name" value="FERM_CS"/>
</dbReference>
<dbReference type="GO" id="GO:0016028">
    <property type="term" value="C:rhabdomere"/>
    <property type="evidence" value="ECO:0007669"/>
    <property type="project" value="UniProtKB-SubCell"/>
</dbReference>
<dbReference type="SUPFAM" id="SSF54236">
    <property type="entry name" value="Ubiquitin-like"/>
    <property type="match status" value="1"/>
</dbReference>
<dbReference type="Gene3D" id="3.10.20.90">
    <property type="entry name" value="Phosphatidylinositol 3-kinase Catalytic Subunit, Chain A, domain 1"/>
    <property type="match status" value="1"/>
</dbReference>
<dbReference type="PROSITE" id="PS50057">
    <property type="entry name" value="FERM_3"/>
    <property type="match status" value="1"/>
</dbReference>
<dbReference type="GO" id="GO:0009887">
    <property type="term" value="P:animal organ morphogenesis"/>
    <property type="evidence" value="ECO:0007669"/>
    <property type="project" value="UniProtKB-ARBA"/>
</dbReference>
<dbReference type="PANTHER" id="PTHR45706:SF1">
    <property type="entry name" value="PEZ, ISOFORM A"/>
    <property type="match status" value="1"/>
</dbReference>
<evidence type="ECO:0000256" key="3">
    <source>
        <dbReference type="ARBA" id="ARBA00022025"/>
    </source>
</evidence>
<feature type="region of interest" description="Disordered" evidence="8">
    <location>
        <begin position="314"/>
        <end position="346"/>
    </location>
</feature>
<dbReference type="InterPro" id="IPR000798">
    <property type="entry name" value="Ez/rad/moesin-like"/>
</dbReference>
<dbReference type="Pfam" id="PF00373">
    <property type="entry name" value="FERM_M"/>
    <property type="match status" value="1"/>
</dbReference>
<dbReference type="EC" id="3.1.3.48" evidence="2"/>
<proteinExistence type="predicted"/>
<dbReference type="InterPro" id="IPR000299">
    <property type="entry name" value="FERM_domain"/>
</dbReference>
<dbReference type="EMBL" id="JBJJXI010000054">
    <property type="protein sequence ID" value="KAL3399925.1"/>
    <property type="molecule type" value="Genomic_DNA"/>
</dbReference>
<protein>
    <recommendedName>
        <fullName evidence="3">Moesin/ezrin/radixin homolog 1</fullName>
        <ecNumber evidence="2">3.1.3.48</ecNumber>
    </recommendedName>
</protein>
<comment type="caution">
    <text evidence="10">The sequence shown here is derived from an EMBL/GenBank/DDBJ whole genome shotgun (WGS) entry which is preliminary data.</text>
</comment>
<dbReference type="InterPro" id="IPR041782">
    <property type="entry name" value="PTPN14/21_FERM_C"/>
</dbReference>
<dbReference type="InterPro" id="IPR011993">
    <property type="entry name" value="PH-like_dom_sf"/>
</dbReference>
<dbReference type="Pfam" id="PF09380">
    <property type="entry name" value="FERM_C"/>
    <property type="match status" value="1"/>
</dbReference>
<gene>
    <name evidence="10" type="ORF">TKK_006556</name>
</gene>
<dbReference type="InterPro" id="IPR018980">
    <property type="entry name" value="FERM_PH-like_C"/>
</dbReference>
<dbReference type="SUPFAM" id="SSF50729">
    <property type="entry name" value="PH domain-like"/>
    <property type="match status" value="1"/>
</dbReference>
<dbReference type="CDD" id="cd14473">
    <property type="entry name" value="FERM_B-lobe"/>
    <property type="match status" value="1"/>
</dbReference>
<evidence type="ECO:0000256" key="6">
    <source>
        <dbReference type="ARBA" id="ARBA00022949"/>
    </source>
</evidence>
<evidence type="ECO:0000313" key="10">
    <source>
        <dbReference type="EMBL" id="KAL3399925.1"/>
    </source>
</evidence>
<dbReference type="InterPro" id="IPR019748">
    <property type="entry name" value="FERM_central"/>
</dbReference>
<keyword evidence="11" id="KW-1185">Reference proteome</keyword>
<comment type="subcellular location">
    <subcellularLocation>
        <location evidence="1">Cell junction</location>
        <location evidence="1">Adherens junction</location>
    </subcellularLocation>
    <subcellularLocation>
        <location evidence="7">Cell projection</location>
        <location evidence="7">Rhabdomere</location>
    </subcellularLocation>
</comment>
<dbReference type="PRINTS" id="PR00935">
    <property type="entry name" value="BAND41"/>
</dbReference>
<feature type="domain" description="FERM" evidence="9">
    <location>
        <begin position="21"/>
        <end position="311"/>
    </location>
</feature>
<dbReference type="PROSITE" id="PS00660">
    <property type="entry name" value="FERM_1"/>
    <property type="match status" value="1"/>
</dbReference>
<dbReference type="SMART" id="SM00295">
    <property type="entry name" value="B41"/>
    <property type="match status" value="1"/>
</dbReference>
<dbReference type="InterPro" id="IPR019749">
    <property type="entry name" value="Band_41_domain"/>
</dbReference>
<dbReference type="SMART" id="SM01196">
    <property type="entry name" value="FERM_C"/>
    <property type="match status" value="1"/>
</dbReference>
<evidence type="ECO:0000256" key="1">
    <source>
        <dbReference type="ARBA" id="ARBA00004536"/>
    </source>
</evidence>
<dbReference type="CDD" id="cd13188">
    <property type="entry name" value="FERM_C_PTPN14_PTPN21"/>
    <property type="match status" value="1"/>
</dbReference>
<dbReference type="FunFam" id="3.10.20.90:FF:000039">
    <property type="entry name" value="Tyrosine-protein phosphatase non-receptor type"/>
    <property type="match status" value="1"/>
</dbReference>
<keyword evidence="6" id="KW-0965">Cell junction</keyword>
<dbReference type="FunFam" id="1.20.80.10:FF:000014">
    <property type="entry name" value="Tyrosine-protein phosphatase non-receptor type"/>
    <property type="match status" value="1"/>
</dbReference>
<dbReference type="CDD" id="cd17099">
    <property type="entry name" value="FERM_F1_PTPN14_like"/>
    <property type="match status" value="1"/>
</dbReference>
<dbReference type="SUPFAM" id="SSF47031">
    <property type="entry name" value="Second domain of FERM"/>
    <property type="match status" value="1"/>
</dbReference>
<dbReference type="GO" id="GO:0005912">
    <property type="term" value="C:adherens junction"/>
    <property type="evidence" value="ECO:0007669"/>
    <property type="project" value="UniProtKB-SubCell"/>
</dbReference>
<dbReference type="GO" id="GO:0030182">
    <property type="term" value="P:neuron differentiation"/>
    <property type="evidence" value="ECO:0007669"/>
    <property type="project" value="UniProtKB-ARBA"/>
</dbReference>
<evidence type="ECO:0000256" key="2">
    <source>
        <dbReference type="ARBA" id="ARBA00013064"/>
    </source>
</evidence>
<dbReference type="GO" id="GO:0071944">
    <property type="term" value="C:cell periphery"/>
    <property type="evidence" value="ECO:0007669"/>
    <property type="project" value="UniProtKB-ARBA"/>
</dbReference>
<accession>A0ABD2X3Y5</accession>
<evidence type="ECO:0000259" key="9">
    <source>
        <dbReference type="PROSITE" id="PS50057"/>
    </source>
</evidence>
<reference evidence="10 11" key="1">
    <citation type="journal article" date="2024" name="bioRxiv">
        <title>A reference genome for Trichogramma kaykai: A tiny desert-dwelling parasitoid wasp with competing sex-ratio distorters.</title>
        <authorList>
            <person name="Culotta J."/>
            <person name="Lindsey A.R."/>
        </authorList>
    </citation>
    <scope>NUCLEOTIDE SEQUENCE [LARGE SCALE GENOMIC DNA]</scope>
    <source>
        <strain evidence="10 11">KSX58</strain>
    </source>
</reference>
<dbReference type="Gene3D" id="1.20.80.10">
    <property type="match status" value="1"/>
</dbReference>
<evidence type="ECO:0000313" key="11">
    <source>
        <dbReference type="Proteomes" id="UP001627154"/>
    </source>
</evidence>
<dbReference type="InterPro" id="IPR018979">
    <property type="entry name" value="FERM_N"/>
</dbReference>
<dbReference type="Proteomes" id="UP001627154">
    <property type="component" value="Unassembled WGS sequence"/>
</dbReference>
<keyword evidence="5" id="KW-0904">Protein phosphatase</keyword>
<dbReference type="PRINTS" id="PR00661">
    <property type="entry name" value="ERMFAMILY"/>
</dbReference>
<dbReference type="Pfam" id="PF09379">
    <property type="entry name" value="FERM_N"/>
    <property type="match status" value="1"/>
</dbReference>
<dbReference type="PANTHER" id="PTHR45706">
    <property type="entry name" value="TYROSINE-PROTEIN PHOSPHATASE"/>
    <property type="match status" value="1"/>
</dbReference>
<dbReference type="InterPro" id="IPR029071">
    <property type="entry name" value="Ubiquitin-like_domsf"/>
</dbReference>
<evidence type="ECO:0000256" key="7">
    <source>
        <dbReference type="ARBA" id="ARBA00043944"/>
    </source>
</evidence>
<dbReference type="InterPro" id="IPR035963">
    <property type="entry name" value="FERM_2"/>
</dbReference>
<keyword evidence="4" id="KW-0378">Hydrolase</keyword>